<dbReference type="EnsemblPlants" id="TuG1812G0500004867.01.T01">
    <property type="protein sequence ID" value="TuG1812G0500004867.01.T01"/>
    <property type="gene ID" value="TuG1812G0500004867.01"/>
</dbReference>
<dbReference type="EnsemblPlants" id="TuG1812G0500004867.01.T02">
    <property type="protein sequence ID" value="TuG1812G0500004867.01.T02"/>
    <property type="gene ID" value="TuG1812G0500004867.01"/>
</dbReference>
<evidence type="ECO:0000313" key="2">
    <source>
        <dbReference type="EnsemblPlants" id="TuG1812G0500004867.01.T01"/>
    </source>
</evidence>
<protein>
    <submittedName>
        <fullName evidence="2">Uncharacterized protein</fullName>
    </submittedName>
</protein>
<accession>A0A8R7UMZ4</accession>
<evidence type="ECO:0000313" key="3">
    <source>
        <dbReference type="Proteomes" id="UP000015106"/>
    </source>
</evidence>
<organism evidence="2 3">
    <name type="scientific">Triticum urartu</name>
    <name type="common">Red wild einkorn</name>
    <name type="synonym">Crithodium urartu</name>
    <dbReference type="NCBI Taxonomy" id="4572"/>
    <lineage>
        <taxon>Eukaryota</taxon>
        <taxon>Viridiplantae</taxon>
        <taxon>Streptophyta</taxon>
        <taxon>Embryophyta</taxon>
        <taxon>Tracheophyta</taxon>
        <taxon>Spermatophyta</taxon>
        <taxon>Magnoliopsida</taxon>
        <taxon>Liliopsida</taxon>
        <taxon>Poales</taxon>
        <taxon>Poaceae</taxon>
        <taxon>BOP clade</taxon>
        <taxon>Pooideae</taxon>
        <taxon>Triticodae</taxon>
        <taxon>Triticeae</taxon>
        <taxon>Triticinae</taxon>
        <taxon>Triticum</taxon>
    </lineage>
</organism>
<evidence type="ECO:0000256" key="1">
    <source>
        <dbReference type="SAM" id="MobiDB-lite"/>
    </source>
</evidence>
<name>A0A8R7UMZ4_TRIUA</name>
<dbReference type="Gramene" id="TuG1812G0500004867.01.T02">
    <property type="protein sequence ID" value="TuG1812G0500004867.01.T02"/>
    <property type="gene ID" value="TuG1812G0500004867.01"/>
</dbReference>
<feature type="region of interest" description="Disordered" evidence="1">
    <location>
        <begin position="1"/>
        <end position="40"/>
    </location>
</feature>
<dbReference type="Gramene" id="TuG1812G0500004867.01.T01">
    <property type="protein sequence ID" value="TuG1812G0500004867.01.T01"/>
    <property type="gene ID" value="TuG1812G0500004867.01"/>
</dbReference>
<proteinExistence type="predicted"/>
<sequence>RANPTRANHPELFPQAAATTHPARRHRRRRTSPRSAIHCRRTSPRWPRCLRKRRLLRAELRDAMEFLGQPSSAWEGGAPAAS</sequence>
<reference evidence="2" key="2">
    <citation type="submission" date="2018-03" db="EMBL/GenBank/DDBJ databases">
        <title>The Triticum urartu genome reveals the dynamic nature of wheat genome evolution.</title>
        <authorList>
            <person name="Ling H."/>
            <person name="Ma B."/>
            <person name="Shi X."/>
            <person name="Liu H."/>
            <person name="Dong L."/>
            <person name="Sun H."/>
            <person name="Cao Y."/>
            <person name="Gao Q."/>
            <person name="Zheng S."/>
            <person name="Li Y."/>
            <person name="Yu Y."/>
            <person name="Du H."/>
            <person name="Qi M."/>
            <person name="Li Y."/>
            <person name="Yu H."/>
            <person name="Cui Y."/>
            <person name="Wang N."/>
            <person name="Chen C."/>
            <person name="Wu H."/>
            <person name="Zhao Y."/>
            <person name="Zhang J."/>
            <person name="Li Y."/>
            <person name="Zhou W."/>
            <person name="Zhang B."/>
            <person name="Hu W."/>
            <person name="Eijk M."/>
            <person name="Tang J."/>
            <person name="Witsenboer H."/>
            <person name="Zhao S."/>
            <person name="Li Z."/>
            <person name="Zhang A."/>
            <person name="Wang D."/>
            <person name="Liang C."/>
        </authorList>
    </citation>
    <scope>NUCLEOTIDE SEQUENCE [LARGE SCALE GENOMIC DNA]</scope>
    <source>
        <strain evidence="2">cv. G1812</strain>
    </source>
</reference>
<keyword evidence="3" id="KW-1185">Reference proteome</keyword>
<dbReference type="AlphaFoldDB" id="A0A8R7UMZ4"/>
<dbReference type="Proteomes" id="UP000015106">
    <property type="component" value="Chromosome 5"/>
</dbReference>
<reference evidence="3" key="1">
    <citation type="journal article" date="2013" name="Nature">
        <title>Draft genome of the wheat A-genome progenitor Triticum urartu.</title>
        <authorList>
            <person name="Ling H.Q."/>
            <person name="Zhao S."/>
            <person name="Liu D."/>
            <person name="Wang J."/>
            <person name="Sun H."/>
            <person name="Zhang C."/>
            <person name="Fan H."/>
            <person name="Li D."/>
            <person name="Dong L."/>
            <person name="Tao Y."/>
            <person name="Gao C."/>
            <person name="Wu H."/>
            <person name="Li Y."/>
            <person name="Cui Y."/>
            <person name="Guo X."/>
            <person name="Zheng S."/>
            <person name="Wang B."/>
            <person name="Yu K."/>
            <person name="Liang Q."/>
            <person name="Yang W."/>
            <person name="Lou X."/>
            <person name="Chen J."/>
            <person name="Feng M."/>
            <person name="Jian J."/>
            <person name="Zhang X."/>
            <person name="Luo G."/>
            <person name="Jiang Y."/>
            <person name="Liu J."/>
            <person name="Wang Z."/>
            <person name="Sha Y."/>
            <person name="Zhang B."/>
            <person name="Wu H."/>
            <person name="Tang D."/>
            <person name="Shen Q."/>
            <person name="Xue P."/>
            <person name="Zou S."/>
            <person name="Wang X."/>
            <person name="Liu X."/>
            <person name="Wang F."/>
            <person name="Yang Y."/>
            <person name="An X."/>
            <person name="Dong Z."/>
            <person name="Zhang K."/>
            <person name="Zhang X."/>
            <person name="Luo M.C."/>
            <person name="Dvorak J."/>
            <person name="Tong Y."/>
            <person name="Wang J."/>
            <person name="Yang H."/>
            <person name="Li Z."/>
            <person name="Wang D."/>
            <person name="Zhang A."/>
            <person name="Wang J."/>
        </authorList>
    </citation>
    <scope>NUCLEOTIDE SEQUENCE</scope>
    <source>
        <strain evidence="3">cv. G1812</strain>
    </source>
</reference>
<feature type="compositionally biased region" description="Basic residues" evidence="1">
    <location>
        <begin position="22"/>
        <end position="40"/>
    </location>
</feature>
<reference evidence="2" key="3">
    <citation type="submission" date="2022-06" db="UniProtKB">
        <authorList>
            <consortium name="EnsemblPlants"/>
        </authorList>
    </citation>
    <scope>IDENTIFICATION</scope>
</reference>